<organism evidence="2 3">
    <name type="scientific">Acrobeloides nanus</name>
    <dbReference type="NCBI Taxonomy" id="290746"/>
    <lineage>
        <taxon>Eukaryota</taxon>
        <taxon>Metazoa</taxon>
        <taxon>Ecdysozoa</taxon>
        <taxon>Nematoda</taxon>
        <taxon>Chromadorea</taxon>
        <taxon>Rhabditida</taxon>
        <taxon>Tylenchina</taxon>
        <taxon>Cephalobomorpha</taxon>
        <taxon>Cephaloboidea</taxon>
        <taxon>Cephalobidae</taxon>
        <taxon>Acrobeloides</taxon>
    </lineage>
</organism>
<dbReference type="AlphaFoldDB" id="A0A914CY95"/>
<reference evidence="3" key="1">
    <citation type="submission" date="2022-11" db="UniProtKB">
        <authorList>
            <consortium name="WormBaseParasite"/>
        </authorList>
    </citation>
    <scope>IDENTIFICATION</scope>
</reference>
<evidence type="ECO:0000313" key="3">
    <source>
        <dbReference type="WBParaSite" id="ACRNAN_scaffold15837.g7150.t1"/>
    </source>
</evidence>
<dbReference type="Proteomes" id="UP000887540">
    <property type="component" value="Unplaced"/>
</dbReference>
<evidence type="ECO:0000259" key="1">
    <source>
        <dbReference type="Pfam" id="PF16087"/>
    </source>
</evidence>
<protein>
    <submittedName>
        <fullName evidence="3">DUF4817 domain-containing protein</fullName>
    </submittedName>
</protein>
<feature type="domain" description="DUF4817" evidence="1">
    <location>
        <begin position="5"/>
        <end position="59"/>
    </location>
</feature>
<dbReference type="WBParaSite" id="ACRNAN_scaffold15837.g7150.t1">
    <property type="protein sequence ID" value="ACRNAN_scaffold15837.g7150.t1"/>
    <property type="gene ID" value="ACRNAN_scaffold15837.g7150"/>
</dbReference>
<dbReference type="InterPro" id="IPR032135">
    <property type="entry name" value="DUF4817"/>
</dbReference>
<name>A0A914CY95_9BILA</name>
<accession>A0A914CY95</accession>
<sequence length="78" mass="9284">MFTPAQRANAIIWFVECGDVHAVQNLFDKKYCHHDPNLQVPSKEEIHKWYENFRETGFTQDENVDELQHKTPKLDELI</sequence>
<keyword evidence="2" id="KW-1185">Reference proteome</keyword>
<proteinExistence type="predicted"/>
<dbReference type="Pfam" id="PF16087">
    <property type="entry name" value="DUF4817"/>
    <property type="match status" value="1"/>
</dbReference>
<evidence type="ECO:0000313" key="2">
    <source>
        <dbReference type="Proteomes" id="UP000887540"/>
    </source>
</evidence>